<dbReference type="Proteomes" id="UP000284676">
    <property type="component" value="Unassembled WGS sequence"/>
</dbReference>
<organism evidence="5 6">
    <name type="scientific">Fusobacterium mortiferum</name>
    <dbReference type="NCBI Taxonomy" id="850"/>
    <lineage>
        <taxon>Bacteria</taxon>
        <taxon>Fusobacteriati</taxon>
        <taxon>Fusobacteriota</taxon>
        <taxon>Fusobacteriia</taxon>
        <taxon>Fusobacteriales</taxon>
        <taxon>Fusobacteriaceae</taxon>
        <taxon>Fusobacterium</taxon>
    </lineage>
</organism>
<dbReference type="GO" id="GO:0000917">
    <property type="term" value="P:division septum assembly"/>
    <property type="evidence" value="ECO:0007669"/>
    <property type="project" value="UniProtKB-KW"/>
</dbReference>
<evidence type="ECO:0000313" key="5">
    <source>
        <dbReference type="EMBL" id="RHF74888.1"/>
    </source>
</evidence>
<dbReference type="EMBL" id="QRHL01000001">
    <property type="protein sequence ID" value="RHF74888.1"/>
    <property type="molecule type" value="Genomic_DNA"/>
</dbReference>
<keyword evidence="2" id="KW-0717">Septation</keyword>
<comment type="function">
    <text evidence="4">Cell division protein that is part of the divisome complex and is recruited early to the Z-ring. Probably stimulates Z-ring formation, perhaps through the cross-linking of FtsZ protofilaments. Its function overlaps with FtsA.</text>
</comment>
<dbReference type="GeneID" id="62763465"/>
<dbReference type="RefSeq" id="WP_005884782.1">
    <property type="nucleotide sequence ID" value="NZ_CABMMQ010000001.1"/>
</dbReference>
<evidence type="ECO:0000256" key="3">
    <source>
        <dbReference type="ARBA" id="ARBA00023306"/>
    </source>
</evidence>
<dbReference type="InterPro" id="IPR038594">
    <property type="entry name" value="SepF-like_sf"/>
</dbReference>
<dbReference type="Pfam" id="PF04472">
    <property type="entry name" value="SepF"/>
    <property type="match status" value="1"/>
</dbReference>
<reference evidence="5 6" key="1">
    <citation type="submission" date="2018-08" db="EMBL/GenBank/DDBJ databases">
        <title>A genome reference for cultivated species of the human gut microbiota.</title>
        <authorList>
            <person name="Zou Y."/>
            <person name="Xue W."/>
            <person name="Luo G."/>
        </authorList>
    </citation>
    <scope>NUCLEOTIDE SEQUENCE [LARGE SCALE GENOMIC DNA]</scope>
    <source>
        <strain evidence="5 6">AM25-1</strain>
    </source>
</reference>
<dbReference type="InterPro" id="IPR007561">
    <property type="entry name" value="Cell_div_SepF/SepF-rel"/>
</dbReference>
<dbReference type="InterPro" id="IPR023052">
    <property type="entry name" value="Cell_div_SepF"/>
</dbReference>
<proteinExistence type="predicted"/>
<protein>
    <submittedName>
        <fullName evidence="5">DUF552 domain-containing protein</fullName>
    </submittedName>
</protein>
<evidence type="ECO:0000256" key="2">
    <source>
        <dbReference type="ARBA" id="ARBA00023210"/>
    </source>
</evidence>
<sequence length="168" mass="19079">MNKNPLDKIKVLFGLDNPDGAGTDSDIDFEESGITDIEIVENKNEAEPVVQNHILSKQKTKQVSTLETEMGGTSYQTIFLDPKTYSDCKKIVDYIRADKMVTLNLEYLDEQTAVRLMNFLSGAMTVKDANYLMISKKVYTVVPKSMKVYYEDKKIISPKIFKGFGEER</sequence>
<gene>
    <name evidence="5" type="ORF">DW663_00420</name>
</gene>
<accession>A0A414Q259</accession>
<dbReference type="AlphaFoldDB" id="A0A414Q259"/>
<dbReference type="PANTHER" id="PTHR35798:SF1">
    <property type="entry name" value="CELL DIVISION PROTEIN SEPF"/>
    <property type="match status" value="1"/>
</dbReference>
<evidence type="ECO:0000256" key="4">
    <source>
        <dbReference type="ARBA" id="ARBA00044936"/>
    </source>
</evidence>
<keyword evidence="3" id="KW-0131">Cell cycle</keyword>
<dbReference type="Gene3D" id="3.30.110.150">
    <property type="entry name" value="SepF-like protein"/>
    <property type="match status" value="1"/>
</dbReference>
<dbReference type="PANTHER" id="PTHR35798">
    <property type="entry name" value="CELL DIVISION PROTEIN SEPF"/>
    <property type="match status" value="1"/>
</dbReference>
<comment type="caution">
    <text evidence="5">The sequence shown here is derived from an EMBL/GenBank/DDBJ whole genome shotgun (WGS) entry which is preliminary data.</text>
</comment>
<keyword evidence="1" id="KW-0132">Cell division</keyword>
<evidence type="ECO:0000256" key="1">
    <source>
        <dbReference type="ARBA" id="ARBA00022618"/>
    </source>
</evidence>
<name>A0A414Q259_FUSMR</name>
<evidence type="ECO:0000313" key="6">
    <source>
        <dbReference type="Proteomes" id="UP000284676"/>
    </source>
</evidence>